<dbReference type="Proteomes" id="UP001497623">
    <property type="component" value="Unassembled WGS sequence"/>
</dbReference>
<dbReference type="SUPFAM" id="SSF55729">
    <property type="entry name" value="Acyl-CoA N-acyltransferases (Nat)"/>
    <property type="match status" value="1"/>
</dbReference>
<comment type="catalytic activity">
    <reaction evidence="7">
        <text>serotonin + octadecanoyl-CoA = N-octadecanoyl-serotonin + CoA + H(+)</text>
        <dbReference type="Rhea" id="RHEA:51400"/>
        <dbReference type="ChEBI" id="CHEBI:15378"/>
        <dbReference type="ChEBI" id="CHEBI:57287"/>
        <dbReference type="ChEBI" id="CHEBI:57394"/>
        <dbReference type="ChEBI" id="CHEBI:134065"/>
        <dbReference type="ChEBI" id="CHEBI:350546"/>
    </reaction>
    <physiologicalReaction direction="left-to-right" evidence="7">
        <dbReference type="Rhea" id="RHEA:51401"/>
    </physiologicalReaction>
</comment>
<evidence type="ECO:0000256" key="11">
    <source>
        <dbReference type="ARBA" id="ARBA00052178"/>
    </source>
</evidence>
<comment type="catalytic activity">
    <reaction evidence="6">
        <text>dopamine + (9Z)-octadecenoyl-CoA = N-(9Z-octadecanoyl)-dopamine + CoA + H(+)</text>
        <dbReference type="Rhea" id="RHEA:51380"/>
        <dbReference type="ChEBI" id="CHEBI:15378"/>
        <dbReference type="ChEBI" id="CHEBI:31883"/>
        <dbReference type="ChEBI" id="CHEBI:57287"/>
        <dbReference type="ChEBI" id="CHEBI:57387"/>
        <dbReference type="ChEBI" id="CHEBI:59905"/>
    </reaction>
    <physiologicalReaction direction="left-to-right" evidence="6">
        <dbReference type="Rhea" id="RHEA:51381"/>
    </physiologicalReaction>
</comment>
<comment type="catalytic activity">
    <reaction evidence="12">
        <text>dopamine + hexadecanoyl-CoA = N-hexadecanoyl-dopamine + CoA + H(+)</text>
        <dbReference type="Rhea" id="RHEA:51376"/>
        <dbReference type="ChEBI" id="CHEBI:15378"/>
        <dbReference type="ChEBI" id="CHEBI:57287"/>
        <dbReference type="ChEBI" id="CHEBI:57379"/>
        <dbReference type="ChEBI" id="CHEBI:59905"/>
        <dbReference type="ChEBI" id="CHEBI:134058"/>
    </reaction>
    <physiologicalReaction direction="left-to-right" evidence="12">
        <dbReference type="Rhea" id="RHEA:51377"/>
    </physiologicalReaction>
</comment>
<proteinExistence type="inferred from homology"/>
<comment type="catalytic activity">
    <reaction evidence="8">
        <text>serotonin + (5Z,8Z,11Z,14Z)-eicosatetraenoyl-CoA = N-[(5Z,8Z,11Z,14Z)-eicosatetraenoyl]-serotonin + CoA + H(+)</text>
        <dbReference type="Rhea" id="RHEA:51396"/>
        <dbReference type="ChEBI" id="CHEBI:15378"/>
        <dbReference type="ChEBI" id="CHEBI:57287"/>
        <dbReference type="ChEBI" id="CHEBI:57368"/>
        <dbReference type="ChEBI" id="CHEBI:132255"/>
        <dbReference type="ChEBI" id="CHEBI:350546"/>
    </reaction>
    <physiologicalReaction direction="left-to-right" evidence="8">
        <dbReference type="Rhea" id="RHEA:51397"/>
    </physiologicalReaction>
</comment>
<evidence type="ECO:0000256" key="10">
    <source>
        <dbReference type="ARBA" id="ARBA00051823"/>
    </source>
</evidence>
<evidence type="ECO:0000256" key="4">
    <source>
        <dbReference type="ARBA" id="ARBA00038182"/>
    </source>
</evidence>
<dbReference type="InterPro" id="IPR016181">
    <property type="entry name" value="Acyl_CoA_acyltransferase"/>
</dbReference>
<evidence type="ECO:0000259" key="14">
    <source>
        <dbReference type="PROSITE" id="PS51186"/>
    </source>
</evidence>
<evidence type="ECO:0000256" key="3">
    <source>
        <dbReference type="ARBA" id="ARBA00037926"/>
    </source>
</evidence>
<reference evidence="15 16" key="1">
    <citation type="submission" date="2024-05" db="EMBL/GenBank/DDBJ databases">
        <authorList>
            <person name="Wallberg A."/>
        </authorList>
    </citation>
    <scope>NUCLEOTIDE SEQUENCE [LARGE SCALE GENOMIC DNA]</scope>
</reference>
<gene>
    <name evidence="15" type="ORF">MNOR_LOCUS23954</name>
</gene>
<sequence>MTESMQSDISICSLKEDTDLPEVSRLFKDAFLTNEPTCRALHVVPEEVMDWYTVVIKACLSSGLSLGARDTSSNALVAMMLNKVLTPKQNSTFGNPVGKTTNKQILILSEIFEEVENTVDIFTKYNVERVLELGILTVDPKYSGKGLGKRLVEKSEELALNNGCQLANVQASNIATQSIFKKRNYETYLTYSMEGKPQFDLKAAGDTTCWLMMAKPLVELPQG</sequence>
<evidence type="ECO:0000256" key="12">
    <source>
        <dbReference type="ARBA" id="ARBA00052335"/>
    </source>
</evidence>
<comment type="caution">
    <text evidence="15">The sequence shown here is derived from an EMBL/GenBank/DDBJ whole genome shotgun (WGS) entry which is preliminary data.</text>
</comment>
<comment type="similarity">
    <text evidence="4">Belongs to the acetyltransferase family. AANAT subfamily.</text>
</comment>
<keyword evidence="1" id="KW-0808">Transferase</keyword>
<dbReference type="PROSITE" id="PS51186">
    <property type="entry name" value="GNAT"/>
    <property type="match status" value="1"/>
</dbReference>
<accession>A0AAV2RGN9</accession>
<evidence type="ECO:0000313" key="16">
    <source>
        <dbReference type="Proteomes" id="UP001497623"/>
    </source>
</evidence>
<dbReference type="EMBL" id="CAXKWB010021587">
    <property type="protein sequence ID" value="CAL4123288.1"/>
    <property type="molecule type" value="Genomic_DNA"/>
</dbReference>
<dbReference type="Gene3D" id="3.40.630.30">
    <property type="match status" value="1"/>
</dbReference>
<evidence type="ECO:0000256" key="1">
    <source>
        <dbReference type="ARBA" id="ARBA00022679"/>
    </source>
</evidence>
<comment type="catalytic activity">
    <reaction evidence="13">
        <text>serotonin + acetyl-CoA = N-acetylserotonin + CoA + H(+)</text>
        <dbReference type="Rhea" id="RHEA:25217"/>
        <dbReference type="ChEBI" id="CHEBI:15378"/>
        <dbReference type="ChEBI" id="CHEBI:17697"/>
        <dbReference type="ChEBI" id="CHEBI:57287"/>
        <dbReference type="ChEBI" id="CHEBI:57288"/>
        <dbReference type="ChEBI" id="CHEBI:350546"/>
        <dbReference type="EC" id="2.3.1.87"/>
    </reaction>
    <physiologicalReaction direction="left-to-right" evidence="13">
        <dbReference type="Rhea" id="RHEA:25218"/>
    </physiologicalReaction>
</comment>
<organism evidence="15 16">
    <name type="scientific">Meganyctiphanes norvegica</name>
    <name type="common">Northern krill</name>
    <name type="synonym">Thysanopoda norvegica</name>
    <dbReference type="NCBI Taxonomy" id="48144"/>
    <lineage>
        <taxon>Eukaryota</taxon>
        <taxon>Metazoa</taxon>
        <taxon>Ecdysozoa</taxon>
        <taxon>Arthropoda</taxon>
        <taxon>Crustacea</taxon>
        <taxon>Multicrustacea</taxon>
        <taxon>Malacostraca</taxon>
        <taxon>Eumalacostraca</taxon>
        <taxon>Eucarida</taxon>
        <taxon>Euphausiacea</taxon>
        <taxon>Euphausiidae</taxon>
        <taxon>Meganyctiphanes</taxon>
    </lineage>
</organism>
<evidence type="ECO:0000256" key="13">
    <source>
        <dbReference type="ARBA" id="ARBA00052491"/>
    </source>
</evidence>
<dbReference type="PANTHER" id="PTHR20905:SF1">
    <property type="entry name" value="AT07410P-RELATED"/>
    <property type="match status" value="1"/>
</dbReference>
<dbReference type="AlphaFoldDB" id="A0AAV2RGN9"/>
<evidence type="ECO:0000256" key="6">
    <source>
        <dbReference type="ARBA" id="ARBA00050189"/>
    </source>
</evidence>
<evidence type="ECO:0000256" key="2">
    <source>
        <dbReference type="ARBA" id="ARBA00023315"/>
    </source>
</evidence>
<keyword evidence="2" id="KW-0012">Acyltransferase</keyword>
<comment type="catalytic activity">
    <reaction evidence="9">
        <text>dopamine + acetyl-CoA = N-acetyldopamine + CoA + H(+)</text>
        <dbReference type="Rhea" id="RHEA:51388"/>
        <dbReference type="ChEBI" id="CHEBI:15378"/>
        <dbReference type="ChEBI" id="CHEBI:57287"/>
        <dbReference type="ChEBI" id="CHEBI:57288"/>
        <dbReference type="ChEBI" id="CHEBI:59905"/>
        <dbReference type="ChEBI" id="CHEBI:125678"/>
    </reaction>
    <physiologicalReaction direction="left-to-right" evidence="9">
        <dbReference type="Rhea" id="RHEA:51389"/>
    </physiologicalReaction>
</comment>
<dbReference type="CDD" id="cd04301">
    <property type="entry name" value="NAT_SF"/>
    <property type="match status" value="1"/>
</dbReference>
<dbReference type="FunFam" id="3.40.630.30:FF:000046">
    <property type="entry name" value="Dopamine N-acetyltransferase"/>
    <property type="match status" value="1"/>
</dbReference>
<evidence type="ECO:0000256" key="7">
    <source>
        <dbReference type="ARBA" id="ARBA00050849"/>
    </source>
</evidence>
<keyword evidence="16" id="KW-1185">Reference proteome</keyword>
<name>A0AAV2RGN9_MEGNR</name>
<dbReference type="EC" id="2.3.1.87" evidence="5"/>
<comment type="catalytic activity">
    <reaction evidence="11">
        <text>serotonin + hexadecanoyl-CoA = N-hexadecanoyl-serotonin + CoA + H(+)</text>
        <dbReference type="Rhea" id="RHEA:51384"/>
        <dbReference type="ChEBI" id="CHEBI:15378"/>
        <dbReference type="ChEBI" id="CHEBI:57287"/>
        <dbReference type="ChEBI" id="CHEBI:57379"/>
        <dbReference type="ChEBI" id="CHEBI:134059"/>
        <dbReference type="ChEBI" id="CHEBI:350546"/>
    </reaction>
    <physiologicalReaction direction="left-to-right" evidence="11">
        <dbReference type="Rhea" id="RHEA:51385"/>
    </physiologicalReaction>
</comment>
<dbReference type="InterPro" id="IPR000182">
    <property type="entry name" value="GNAT_dom"/>
</dbReference>
<evidence type="ECO:0000256" key="5">
    <source>
        <dbReference type="ARBA" id="ARBA00039114"/>
    </source>
</evidence>
<dbReference type="PANTHER" id="PTHR20905">
    <property type="entry name" value="N-ACETYLTRANSFERASE-RELATED"/>
    <property type="match status" value="1"/>
</dbReference>
<feature type="domain" description="N-acetyltransferase" evidence="14">
    <location>
        <begin position="64"/>
        <end position="218"/>
    </location>
</feature>
<dbReference type="Pfam" id="PF00583">
    <property type="entry name" value="Acetyltransf_1"/>
    <property type="match status" value="1"/>
</dbReference>
<evidence type="ECO:0000256" key="8">
    <source>
        <dbReference type="ARBA" id="ARBA00051284"/>
    </source>
</evidence>
<comment type="catalytic activity">
    <reaction evidence="10">
        <text>serotonin + (9Z)-octadecenoyl-CoA = N-(9Z-octadecenoyl)-serotonin + CoA + H(+)</text>
        <dbReference type="Rhea" id="RHEA:51392"/>
        <dbReference type="ChEBI" id="CHEBI:15378"/>
        <dbReference type="ChEBI" id="CHEBI:57287"/>
        <dbReference type="ChEBI" id="CHEBI:57387"/>
        <dbReference type="ChEBI" id="CHEBI:134064"/>
        <dbReference type="ChEBI" id="CHEBI:350546"/>
    </reaction>
    <physiologicalReaction direction="left-to-right" evidence="10">
        <dbReference type="Rhea" id="RHEA:51393"/>
    </physiologicalReaction>
</comment>
<protein>
    <recommendedName>
        <fullName evidence="5">aralkylamine N-acetyltransferase</fullName>
        <ecNumber evidence="5">2.3.1.87</ecNumber>
    </recommendedName>
</protein>
<comment type="pathway">
    <text evidence="3">Aromatic compound metabolism; melatonin biosynthesis; melatonin from serotonin: step 1/2.</text>
</comment>
<evidence type="ECO:0000256" key="9">
    <source>
        <dbReference type="ARBA" id="ARBA00051711"/>
    </source>
</evidence>
<dbReference type="GO" id="GO:0004059">
    <property type="term" value="F:aralkylamine N-acetyltransferase activity"/>
    <property type="evidence" value="ECO:0007669"/>
    <property type="project" value="UniProtKB-EC"/>
</dbReference>
<evidence type="ECO:0000313" key="15">
    <source>
        <dbReference type="EMBL" id="CAL4123288.1"/>
    </source>
</evidence>